<evidence type="ECO:0000259" key="2">
    <source>
        <dbReference type="Pfam" id="PF13524"/>
    </source>
</evidence>
<dbReference type="RefSeq" id="WP_176754787.1">
    <property type="nucleotide sequence ID" value="NZ_JAGPYW010000014.1"/>
</dbReference>
<dbReference type="InterPro" id="IPR001173">
    <property type="entry name" value="Glyco_trans_2-like"/>
</dbReference>
<proteinExistence type="predicted"/>
<dbReference type="Pfam" id="PF13524">
    <property type="entry name" value="Glyco_trans_1_2"/>
    <property type="match status" value="1"/>
</dbReference>
<evidence type="ECO:0000313" key="4">
    <source>
        <dbReference type="Proteomes" id="UP001205080"/>
    </source>
</evidence>
<sequence length="588" mass="66670">MAAPAYMFNTSKLSFPRIRAAVILDDFSLHCWQQEFNTIVITVDNWRHQLEQTNVDFLFVESAHSGNHGEWRGKIKSTGSPDAELASVVDWCKNRGIPTVFWNKEDPVHFDEFLQTALLFDVIFTTDANMIPKYESFVNNATVAVMPFAAQPKIHNPANNSPTMPGIRDPRIRRGDIAFAGTYFTEKYAERRRQLDVLLKGAIKVAQDNRASLTIFSRQNELDKRYRFPSHFRSYVVGSLSPDRMLSANKEHKVFLNVNSVTDSATMCARRLFELPACGAAVVSAYSPAVSNFFAEDEISIARSAEDAAAKIKTLVNSPEVRDRMVHKAQRTIWNRHCYHHRAQLLFDAIKLQDDSATFSPTISVICSSNRPNNIEHLLSQYSRQINVDRELVLITHGYELDDSERERLFEAYGISAKEVIIDSSPKDETLGACLNKAVSYARGQYIAKFDDDDIYLPHYLEDMRNTAAFSGADLIGKQACYAYIQQYDALVLRNPECEHLWGNFVAGPTLFGPIATFKQTPFQPRNTGEDTAFINTVKRRGGSIYCSDRFNFIQVRSSGHTWRISDEDFIAQGQVRTFGLHEKHVIA</sequence>
<reference evidence="3 4" key="1">
    <citation type="submission" date="2021-04" db="EMBL/GenBank/DDBJ databases">
        <title>Corynebacterium genitalium sp. nov. and Corynebacterium genitalium sp. nov., two new species of the genus Corynebacterium.</title>
        <authorList>
            <person name="Jaen-Luchoro D."/>
            <person name="Pinyeiro-Iglesias B."/>
            <person name="Al-Shaer S."/>
            <person name="Karlsson R."/>
            <person name="Gonzales-Siles L."/>
            <person name="Cardew S."/>
            <person name="Jensie-Markopolous S."/>
            <person name="Ohlen M."/>
            <person name="Inganas E."/>
            <person name="Moore E.R.B."/>
        </authorList>
    </citation>
    <scope>NUCLEOTIDE SEQUENCE [LARGE SCALE GENOMIC DNA]</scope>
    <source>
        <strain evidence="3 4">CCUG 55013</strain>
    </source>
</reference>
<accession>A0ABD4TTC3</accession>
<dbReference type="GO" id="GO:0016757">
    <property type="term" value="F:glycosyltransferase activity"/>
    <property type="evidence" value="ECO:0007669"/>
    <property type="project" value="UniProtKB-KW"/>
</dbReference>
<dbReference type="EMBL" id="JAGPYW010000014">
    <property type="protein sequence ID" value="MCQ4615008.1"/>
    <property type="molecule type" value="Genomic_DNA"/>
</dbReference>
<comment type="caution">
    <text evidence="3">The sequence shown here is derived from an EMBL/GenBank/DDBJ whole genome shotgun (WGS) entry which is preliminary data.</text>
</comment>
<dbReference type="SUPFAM" id="SSF53448">
    <property type="entry name" value="Nucleotide-diphospho-sugar transferases"/>
    <property type="match status" value="1"/>
</dbReference>
<evidence type="ECO:0000259" key="1">
    <source>
        <dbReference type="Pfam" id="PF00535"/>
    </source>
</evidence>
<dbReference type="AlphaFoldDB" id="A0ABD4TTC3"/>
<dbReference type="InterPro" id="IPR055259">
    <property type="entry name" value="YkvP/CgeB_Glyco_trans-like"/>
</dbReference>
<name>A0ABD4TTC3_9CORY</name>
<dbReference type="Pfam" id="PF00535">
    <property type="entry name" value="Glycos_transf_2"/>
    <property type="match status" value="1"/>
</dbReference>
<dbReference type="CDD" id="cd00761">
    <property type="entry name" value="Glyco_tranf_GTA_type"/>
    <property type="match status" value="1"/>
</dbReference>
<organism evidence="3 4">
    <name type="scientific">Corynebacterium pseudogenitalium</name>
    <dbReference type="NCBI Taxonomy" id="38303"/>
    <lineage>
        <taxon>Bacteria</taxon>
        <taxon>Bacillati</taxon>
        <taxon>Actinomycetota</taxon>
        <taxon>Actinomycetes</taxon>
        <taxon>Mycobacteriales</taxon>
        <taxon>Corynebacteriaceae</taxon>
        <taxon>Corynebacterium</taxon>
    </lineage>
</organism>
<dbReference type="Proteomes" id="UP001205080">
    <property type="component" value="Unassembled WGS sequence"/>
</dbReference>
<dbReference type="Gene3D" id="3.90.550.10">
    <property type="entry name" value="Spore Coat Polysaccharide Biosynthesis Protein SpsA, Chain A"/>
    <property type="match status" value="1"/>
</dbReference>
<feature type="domain" description="Glycosyltransferase 2-like" evidence="1">
    <location>
        <begin position="365"/>
        <end position="476"/>
    </location>
</feature>
<keyword evidence="3" id="KW-0328">Glycosyltransferase</keyword>
<dbReference type="EC" id="2.4.-.-" evidence="3"/>
<keyword evidence="3" id="KW-0808">Transferase</keyword>
<dbReference type="InterPro" id="IPR029044">
    <property type="entry name" value="Nucleotide-diphossugar_trans"/>
</dbReference>
<evidence type="ECO:0000313" key="3">
    <source>
        <dbReference type="EMBL" id="MCQ4615008.1"/>
    </source>
</evidence>
<protein>
    <submittedName>
        <fullName evidence="3">Glycosyltransferase</fullName>
        <ecNumber evidence="3">2.4.-.-</ecNumber>
    </submittedName>
</protein>
<gene>
    <name evidence="3" type="ORF">KBX22_09755</name>
</gene>
<feature type="domain" description="Spore protein YkvP/CgeB glycosyl transferase-like" evidence="2">
    <location>
        <begin position="213"/>
        <end position="347"/>
    </location>
</feature>